<organism evidence="2 3">
    <name type="scientific">Theileria orientalis</name>
    <dbReference type="NCBI Taxonomy" id="68886"/>
    <lineage>
        <taxon>Eukaryota</taxon>
        <taxon>Sar</taxon>
        <taxon>Alveolata</taxon>
        <taxon>Apicomplexa</taxon>
        <taxon>Aconoidasida</taxon>
        <taxon>Piroplasmida</taxon>
        <taxon>Theileriidae</taxon>
        <taxon>Theileria</taxon>
    </lineage>
</organism>
<dbReference type="EMBL" id="CP056069">
    <property type="protein sequence ID" value="UKK00474.1"/>
    <property type="molecule type" value="Genomic_DNA"/>
</dbReference>
<feature type="coiled-coil region" evidence="1">
    <location>
        <begin position="36"/>
        <end position="63"/>
    </location>
</feature>
<keyword evidence="1" id="KW-0175">Coiled coil</keyword>
<evidence type="ECO:0000256" key="1">
    <source>
        <dbReference type="SAM" id="Coils"/>
    </source>
</evidence>
<dbReference type="AlphaFoldDB" id="A0A976QTA2"/>
<gene>
    <name evidence="2" type="ORF">MACK_000547</name>
</gene>
<dbReference type="Proteomes" id="UP000244811">
    <property type="component" value="Chromosome 1"/>
</dbReference>
<evidence type="ECO:0000313" key="3">
    <source>
        <dbReference type="Proteomes" id="UP000244811"/>
    </source>
</evidence>
<evidence type="ECO:0000313" key="2">
    <source>
        <dbReference type="EMBL" id="UKK00474.1"/>
    </source>
</evidence>
<accession>A0A976QTA2</accession>
<protein>
    <submittedName>
        <fullName evidence="2">Uncharacterized protein</fullName>
    </submittedName>
</protein>
<sequence length="228" mass="27650">MLIDFDNNRKALENLKKTYTSANGEINEELYDNEDYKHLSSDQKRVEAEIPELQNRISMLIDRFIDITIHNKQELNKIREEMIINNRKNRFRGRTKSERKWNRRNKQRLALWLTLIEEKERYTTLDLDMIQVLRNQTEVQGRFVRAYIKGDITALEPFREMVDSLRDSLQGIYRNRLHTRPRELPTRGQGPFWDTLCLEELKRVNDWKEIRVRLMQEIDNKVMRLTQN</sequence>
<name>A0A976QTA2_THEOR</name>
<reference evidence="2" key="1">
    <citation type="submission" date="2022-07" db="EMBL/GenBank/DDBJ databases">
        <title>Evaluation of T. orientalis genome assembly methods using nanopore sequencing and analysis of variation between genomes.</title>
        <authorList>
            <person name="Yam J."/>
            <person name="Micallef M.L."/>
            <person name="Liu M."/>
            <person name="Djordjevic S.P."/>
            <person name="Bogema D.R."/>
            <person name="Jenkins C."/>
        </authorList>
    </citation>
    <scope>NUCLEOTIDE SEQUENCE</scope>
    <source>
        <strain evidence="2">Goon Nure</strain>
    </source>
</reference>
<proteinExistence type="predicted"/>